<proteinExistence type="predicted"/>
<keyword evidence="1" id="KW-0812">Transmembrane</keyword>
<gene>
    <name evidence="2" type="ORF">RUM44_008674</name>
</gene>
<feature type="transmembrane region" description="Helical" evidence="1">
    <location>
        <begin position="358"/>
        <end position="379"/>
    </location>
</feature>
<keyword evidence="1" id="KW-0472">Membrane</keyword>
<dbReference type="InterPro" id="IPR016024">
    <property type="entry name" value="ARM-type_fold"/>
</dbReference>
<sequence length="384" mass="43770">MKSLYPCAAAVLRDFYISTCPKKKVQLLTILNDIFKFDRDELSYAYQMGDIISLSEHLKDVDQEMTDSCLKLLLTVTEEDIKIKEDLLKNNIFNRLAGALRRQKNLLGENLILYGALVVTLVHENENAQCQAKSSGCLACLLYILKRLLVRLSEERGTNPSVFLRNLQRVTEDKNPEEISLLLPKITALLVMFKSHRDFLQLASSYCCIVILFNVVNTCNASAMRNVALFLESLTKEVPLSLQLTRSFGRIEKTKIVTHLTKSMKVAFQDGVRDLRYKKILTRIIALITDKVRMSYSDEADQNSLVTETDFCILHGPVQDSLDSVDIKDTSFIALNLKRSQMMRPKRIVKRGGFKTKFIFRSCLGLFINLAVLLLPKIVKNFQD</sequence>
<dbReference type="Proteomes" id="UP001359485">
    <property type="component" value="Unassembled WGS sequence"/>
</dbReference>
<evidence type="ECO:0000313" key="2">
    <source>
        <dbReference type="EMBL" id="KAK6638245.1"/>
    </source>
</evidence>
<feature type="transmembrane region" description="Helical" evidence="1">
    <location>
        <begin position="199"/>
        <end position="216"/>
    </location>
</feature>
<protein>
    <submittedName>
        <fullName evidence="2">Uncharacterized protein</fullName>
    </submittedName>
</protein>
<comment type="caution">
    <text evidence="2">The sequence shown here is derived from an EMBL/GenBank/DDBJ whole genome shotgun (WGS) entry which is preliminary data.</text>
</comment>
<evidence type="ECO:0000256" key="1">
    <source>
        <dbReference type="SAM" id="Phobius"/>
    </source>
</evidence>
<keyword evidence="1" id="KW-1133">Transmembrane helix</keyword>
<keyword evidence="3" id="KW-1185">Reference proteome</keyword>
<dbReference type="EMBL" id="JAWJWF010000002">
    <property type="protein sequence ID" value="KAK6638245.1"/>
    <property type="molecule type" value="Genomic_DNA"/>
</dbReference>
<accession>A0ABR1BDC7</accession>
<evidence type="ECO:0000313" key="3">
    <source>
        <dbReference type="Proteomes" id="UP001359485"/>
    </source>
</evidence>
<organism evidence="2 3">
    <name type="scientific">Polyplax serrata</name>
    <name type="common">Common mouse louse</name>
    <dbReference type="NCBI Taxonomy" id="468196"/>
    <lineage>
        <taxon>Eukaryota</taxon>
        <taxon>Metazoa</taxon>
        <taxon>Ecdysozoa</taxon>
        <taxon>Arthropoda</taxon>
        <taxon>Hexapoda</taxon>
        <taxon>Insecta</taxon>
        <taxon>Pterygota</taxon>
        <taxon>Neoptera</taxon>
        <taxon>Paraneoptera</taxon>
        <taxon>Psocodea</taxon>
        <taxon>Troctomorpha</taxon>
        <taxon>Phthiraptera</taxon>
        <taxon>Anoplura</taxon>
        <taxon>Polyplacidae</taxon>
        <taxon>Polyplax</taxon>
    </lineage>
</organism>
<name>A0ABR1BDC7_POLSC</name>
<reference evidence="2 3" key="1">
    <citation type="submission" date="2023-09" db="EMBL/GenBank/DDBJ databases">
        <title>Genomes of two closely related lineages of the louse Polyplax serrata with different host specificities.</title>
        <authorList>
            <person name="Martinu J."/>
            <person name="Tarabai H."/>
            <person name="Stefka J."/>
            <person name="Hypsa V."/>
        </authorList>
    </citation>
    <scope>NUCLEOTIDE SEQUENCE [LARGE SCALE GENOMIC DNA]</scope>
    <source>
        <strain evidence="2">98ZLc_SE</strain>
    </source>
</reference>
<dbReference type="SUPFAM" id="SSF48371">
    <property type="entry name" value="ARM repeat"/>
    <property type="match status" value="1"/>
</dbReference>